<evidence type="ECO:0000256" key="8">
    <source>
        <dbReference type="ARBA" id="ARBA00022842"/>
    </source>
</evidence>
<evidence type="ECO:0000256" key="9">
    <source>
        <dbReference type="RuleBase" id="RU003953"/>
    </source>
</evidence>
<dbReference type="CDD" id="cd05398">
    <property type="entry name" value="NT_ClassII-CCAase"/>
    <property type="match status" value="1"/>
</dbReference>
<accession>A0A7D9JKV3</accession>
<keyword evidence="7" id="KW-0547">Nucleotide-binding</keyword>
<dbReference type="GO" id="GO:1990180">
    <property type="term" value="P:mitochondrial tRNA 3'-end processing"/>
    <property type="evidence" value="ECO:0007669"/>
    <property type="project" value="TreeGrafter"/>
</dbReference>
<dbReference type="GO" id="GO:0046872">
    <property type="term" value="F:metal ion binding"/>
    <property type="evidence" value="ECO:0007669"/>
    <property type="project" value="UniProtKB-KW"/>
</dbReference>
<dbReference type="InterPro" id="IPR050264">
    <property type="entry name" value="Bact_CCA-adding_enz_type3_sf"/>
</dbReference>
<evidence type="ECO:0000256" key="5">
    <source>
        <dbReference type="ARBA" id="ARBA00022695"/>
    </source>
</evidence>
<dbReference type="GO" id="GO:0000166">
    <property type="term" value="F:nucleotide binding"/>
    <property type="evidence" value="ECO:0007669"/>
    <property type="project" value="UniProtKB-KW"/>
</dbReference>
<protein>
    <submittedName>
        <fullName evidence="10">CCA tRNA nucleotidyltransferase 1, mitochondrial</fullName>
    </submittedName>
</protein>
<dbReference type="InterPro" id="IPR043519">
    <property type="entry name" value="NT_sf"/>
</dbReference>
<sequence length="452" mass="52360">MKSSDKSLFIFNRWYLLRQCIRDISRTHFINSLNMSTEDKNFGQKIQSPLLKDVLTPELLTVTTAFQESGYDIRLVGGVVRDLLLDVPSKDIDLSTNATPEQMKDVFSKRGIKFIETGLEHGTLTAHINHLDFEVTTLRYDTEQDGRWAKVVFTNDWTLDAERRDLTINAMSMDTECTLYDYVSGVEDLKCRRVRFVGDSRLRIKEDYLRILRYFRFYGRIATGADKHDEETLKVIKETAFGLEKIAVERIWMELSKILVGNFAPSIMKHIYDLGVAKHIGLPDVCPAKLEKFETVWCRMKNYTPQAVTLLVSLVDDVEIVDLLAKKLKLSNAEKQLGKFVATHRELPDHADFPLKPYQDILVCCPVKCVEQLRRQVVELLYYKGKSELVKDITEWQIPEFPVNGNDLKQYNIKPGPNFGKILNRLKEMWKESYYTLSRQELLEKVNGLLQN</sequence>
<dbReference type="Pfam" id="PF01743">
    <property type="entry name" value="PolyA_pol"/>
    <property type="match status" value="1"/>
</dbReference>
<dbReference type="GO" id="GO:0000049">
    <property type="term" value="F:tRNA binding"/>
    <property type="evidence" value="ECO:0007669"/>
    <property type="project" value="TreeGrafter"/>
</dbReference>
<keyword evidence="5" id="KW-0548">Nucleotidyltransferase</keyword>
<dbReference type="SUPFAM" id="SSF81301">
    <property type="entry name" value="Nucleotidyltransferase"/>
    <property type="match status" value="1"/>
</dbReference>
<keyword evidence="6" id="KW-0479">Metal-binding</keyword>
<comment type="cofactor">
    <cofactor evidence="1">
        <name>Mg(2+)</name>
        <dbReference type="ChEBI" id="CHEBI:18420"/>
    </cofactor>
</comment>
<evidence type="ECO:0000256" key="2">
    <source>
        <dbReference type="ARBA" id="ARBA00007265"/>
    </source>
</evidence>
<dbReference type="Proteomes" id="UP001152795">
    <property type="component" value="Unassembled WGS sequence"/>
</dbReference>
<dbReference type="Pfam" id="PF12627">
    <property type="entry name" value="PolyA_pol_RNAbd"/>
    <property type="match status" value="1"/>
</dbReference>
<dbReference type="GO" id="GO:0005739">
    <property type="term" value="C:mitochondrion"/>
    <property type="evidence" value="ECO:0007669"/>
    <property type="project" value="TreeGrafter"/>
</dbReference>
<keyword evidence="9" id="KW-0694">RNA-binding</keyword>
<dbReference type="GO" id="GO:0001680">
    <property type="term" value="P:tRNA 3'-terminal CCA addition"/>
    <property type="evidence" value="ECO:0007669"/>
    <property type="project" value="TreeGrafter"/>
</dbReference>
<dbReference type="InterPro" id="IPR032828">
    <property type="entry name" value="PolyA_RNA-bd"/>
</dbReference>
<dbReference type="Gene3D" id="3.30.460.10">
    <property type="entry name" value="Beta Polymerase, domain 2"/>
    <property type="match status" value="1"/>
</dbReference>
<dbReference type="OrthoDB" id="445712at2759"/>
<dbReference type="Gene3D" id="1.10.3090.10">
    <property type="entry name" value="cca-adding enzyme, domain 2"/>
    <property type="match status" value="1"/>
</dbReference>
<keyword evidence="11" id="KW-1185">Reference proteome</keyword>
<keyword evidence="3 9" id="KW-0808">Transferase</keyword>
<evidence type="ECO:0000256" key="7">
    <source>
        <dbReference type="ARBA" id="ARBA00022741"/>
    </source>
</evidence>
<proteinExistence type="inferred from homology"/>
<dbReference type="PANTHER" id="PTHR46173:SF1">
    <property type="entry name" value="CCA TRNA NUCLEOTIDYLTRANSFERASE 1, MITOCHONDRIAL"/>
    <property type="match status" value="1"/>
</dbReference>
<evidence type="ECO:0000313" key="11">
    <source>
        <dbReference type="Proteomes" id="UP001152795"/>
    </source>
</evidence>
<organism evidence="10 11">
    <name type="scientific">Paramuricea clavata</name>
    <name type="common">Red gorgonian</name>
    <name type="synonym">Violescent sea-whip</name>
    <dbReference type="NCBI Taxonomy" id="317549"/>
    <lineage>
        <taxon>Eukaryota</taxon>
        <taxon>Metazoa</taxon>
        <taxon>Cnidaria</taxon>
        <taxon>Anthozoa</taxon>
        <taxon>Octocorallia</taxon>
        <taxon>Malacalcyonacea</taxon>
        <taxon>Plexauridae</taxon>
        <taxon>Paramuricea</taxon>
    </lineage>
</organism>
<evidence type="ECO:0000256" key="6">
    <source>
        <dbReference type="ARBA" id="ARBA00022723"/>
    </source>
</evidence>
<dbReference type="EMBL" id="CACRXK020018031">
    <property type="protein sequence ID" value="CAB4031989.1"/>
    <property type="molecule type" value="Genomic_DNA"/>
</dbReference>
<keyword evidence="8" id="KW-0460">Magnesium</keyword>
<keyword evidence="4" id="KW-0819">tRNA processing</keyword>
<gene>
    <name evidence="10" type="ORF">PACLA_8A077377</name>
</gene>
<evidence type="ECO:0000256" key="1">
    <source>
        <dbReference type="ARBA" id="ARBA00001946"/>
    </source>
</evidence>
<comment type="similarity">
    <text evidence="2 9">Belongs to the tRNA nucleotidyltransferase/poly(A) polymerase family.</text>
</comment>
<dbReference type="GO" id="GO:0016779">
    <property type="term" value="F:nucleotidyltransferase activity"/>
    <property type="evidence" value="ECO:0007669"/>
    <property type="project" value="UniProtKB-KW"/>
</dbReference>
<evidence type="ECO:0000313" key="10">
    <source>
        <dbReference type="EMBL" id="CAB4031989.1"/>
    </source>
</evidence>
<name>A0A7D9JKV3_PARCT</name>
<dbReference type="AlphaFoldDB" id="A0A7D9JKV3"/>
<reference evidence="10" key="1">
    <citation type="submission" date="2020-04" db="EMBL/GenBank/DDBJ databases">
        <authorList>
            <person name="Alioto T."/>
            <person name="Alioto T."/>
            <person name="Gomez Garrido J."/>
        </authorList>
    </citation>
    <scope>NUCLEOTIDE SEQUENCE</scope>
    <source>
        <strain evidence="10">A484AB</strain>
    </source>
</reference>
<dbReference type="InterPro" id="IPR002646">
    <property type="entry name" value="PolA_pol_head_dom"/>
</dbReference>
<evidence type="ECO:0000256" key="4">
    <source>
        <dbReference type="ARBA" id="ARBA00022694"/>
    </source>
</evidence>
<evidence type="ECO:0000256" key="3">
    <source>
        <dbReference type="ARBA" id="ARBA00022679"/>
    </source>
</evidence>
<dbReference type="PANTHER" id="PTHR46173">
    <property type="entry name" value="CCA TRNA NUCLEOTIDYLTRANSFERASE 1, MITOCHONDRIAL"/>
    <property type="match status" value="1"/>
</dbReference>
<dbReference type="SUPFAM" id="SSF81891">
    <property type="entry name" value="Poly A polymerase C-terminal region-like"/>
    <property type="match status" value="1"/>
</dbReference>
<comment type="caution">
    <text evidence="10">The sequence shown here is derived from an EMBL/GenBank/DDBJ whole genome shotgun (WGS) entry which is preliminary data.</text>
</comment>